<accession>A0A8S5M3G4</accession>
<name>A0A8S5M3G4_9CAUD</name>
<reference evidence="1" key="1">
    <citation type="journal article" date="2021" name="Proc. Natl. Acad. Sci. U.S.A.">
        <title>A Catalog of Tens of Thousands of Viruses from Human Metagenomes Reveals Hidden Associations with Chronic Diseases.</title>
        <authorList>
            <person name="Tisza M.J."/>
            <person name="Buck C.B."/>
        </authorList>
    </citation>
    <scope>NUCLEOTIDE SEQUENCE</scope>
    <source>
        <strain evidence="1">CtOkv13</strain>
    </source>
</reference>
<organism evidence="1">
    <name type="scientific">Siphoviridae sp. ctOkv13</name>
    <dbReference type="NCBI Taxonomy" id="2826314"/>
    <lineage>
        <taxon>Viruses</taxon>
        <taxon>Duplodnaviria</taxon>
        <taxon>Heunggongvirae</taxon>
        <taxon>Uroviricota</taxon>
        <taxon>Caudoviricetes</taxon>
    </lineage>
</organism>
<sequence length="30" mass="3809">MFSFDEWHGLNLYAEYDLLHHRQKLNNNRF</sequence>
<dbReference type="EMBL" id="BK014805">
    <property type="protein sequence ID" value="DAD76603.1"/>
    <property type="molecule type" value="Genomic_DNA"/>
</dbReference>
<proteinExistence type="predicted"/>
<evidence type="ECO:0000313" key="1">
    <source>
        <dbReference type="EMBL" id="DAD76603.1"/>
    </source>
</evidence>
<protein>
    <submittedName>
        <fullName evidence="1">Uncharacterized protein</fullName>
    </submittedName>
</protein>